<dbReference type="EMBL" id="LLXE01000046">
    <property type="protein sequence ID" value="KUM64539.1"/>
    <property type="molecule type" value="Genomic_DNA"/>
</dbReference>
<organism evidence="1 2">
    <name type="scientific">Penicillium freii</name>
    <dbReference type="NCBI Taxonomy" id="48697"/>
    <lineage>
        <taxon>Eukaryota</taxon>
        <taxon>Fungi</taxon>
        <taxon>Dikarya</taxon>
        <taxon>Ascomycota</taxon>
        <taxon>Pezizomycotina</taxon>
        <taxon>Eurotiomycetes</taxon>
        <taxon>Eurotiomycetidae</taxon>
        <taxon>Eurotiales</taxon>
        <taxon>Aspergillaceae</taxon>
        <taxon>Penicillium</taxon>
    </lineage>
</organism>
<reference evidence="1 2" key="1">
    <citation type="submission" date="2015-10" db="EMBL/GenBank/DDBJ databases">
        <title>Genome sequencing of Penicillium freii.</title>
        <authorList>
            <person name="Nguyen H.D."/>
            <person name="Visagie C.M."/>
            <person name="Seifert K.A."/>
        </authorList>
    </citation>
    <scope>NUCLEOTIDE SEQUENCE [LARGE SCALE GENOMIC DNA]</scope>
    <source>
        <strain evidence="1 2">DAOM 242723</strain>
    </source>
</reference>
<accession>A0A101MPZ5</accession>
<feature type="non-terminal residue" evidence="1">
    <location>
        <position position="1"/>
    </location>
</feature>
<dbReference type="Proteomes" id="UP000055045">
    <property type="component" value="Unassembled WGS sequence"/>
</dbReference>
<dbReference type="AlphaFoldDB" id="A0A101MPZ5"/>
<comment type="caution">
    <text evidence="1">The sequence shown here is derived from an EMBL/GenBank/DDBJ whole genome shotgun (WGS) entry which is preliminary data.</text>
</comment>
<protein>
    <submittedName>
        <fullName evidence="1">Uncharacterized protein</fullName>
    </submittedName>
</protein>
<name>A0A101MPZ5_PENFR</name>
<sequence length="43" mass="4862">SWLECDANNVKVEGSTPSGTNEFLFFLFFSSFFPFLNSCDFGL</sequence>
<evidence type="ECO:0000313" key="1">
    <source>
        <dbReference type="EMBL" id="KUM64539.1"/>
    </source>
</evidence>
<evidence type="ECO:0000313" key="2">
    <source>
        <dbReference type="Proteomes" id="UP000055045"/>
    </source>
</evidence>
<keyword evidence="2" id="KW-1185">Reference proteome</keyword>
<gene>
    <name evidence="1" type="ORF">ACN42_g2531</name>
</gene>
<proteinExistence type="predicted"/>